<protein>
    <submittedName>
        <fullName evidence="2">Kinase-like protein</fullName>
    </submittedName>
</protein>
<dbReference type="PANTHER" id="PTHR36091:SF2">
    <property type="entry name" value="AMINOGLYCOSIDE PHOSPHOTRANSFERASE DOMAIN-CONTAINING PROTEIN"/>
    <property type="match status" value="1"/>
</dbReference>
<organism evidence="2 3">
    <name type="scientific">Aspergillus ibericus CBS 121593</name>
    <dbReference type="NCBI Taxonomy" id="1448316"/>
    <lineage>
        <taxon>Eukaryota</taxon>
        <taxon>Fungi</taxon>
        <taxon>Dikarya</taxon>
        <taxon>Ascomycota</taxon>
        <taxon>Pezizomycotina</taxon>
        <taxon>Eurotiomycetes</taxon>
        <taxon>Eurotiomycetidae</taxon>
        <taxon>Eurotiales</taxon>
        <taxon>Aspergillaceae</taxon>
        <taxon>Aspergillus</taxon>
        <taxon>Aspergillus subgen. Circumdati</taxon>
    </lineage>
</organism>
<dbReference type="Pfam" id="PF01636">
    <property type="entry name" value="APH"/>
    <property type="match status" value="1"/>
</dbReference>
<gene>
    <name evidence="2" type="ORF">BO80DRAFT_386225</name>
</gene>
<dbReference type="Gene3D" id="3.90.1200.10">
    <property type="match status" value="1"/>
</dbReference>
<evidence type="ECO:0000259" key="1">
    <source>
        <dbReference type="Pfam" id="PF01636"/>
    </source>
</evidence>
<dbReference type="GO" id="GO:0005739">
    <property type="term" value="C:mitochondrion"/>
    <property type="evidence" value="ECO:0007669"/>
    <property type="project" value="TreeGrafter"/>
</dbReference>
<dbReference type="EMBL" id="KZ824449">
    <property type="protein sequence ID" value="RAK99051.1"/>
    <property type="molecule type" value="Genomic_DNA"/>
</dbReference>
<dbReference type="OrthoDB" id="10003767at2759"/>
<dbReference type="InterPro" id="IPR002575">
    <property type="entry name" value="Aminoglycoside_PTrfase"/>
</dbReference>
<dbReference type="SUPFAM" id="SSF56112">
    <property type="entry name" value="Protein kinase-like (PK-like)"/>
    <property type="match status" value="1"/>
</dbReference>
<dbReference type="AlphaFoldDB" id="A0A395GU05"/>
<evidence type="ECO:0000313" key="2">
    <source>
        <dbReference type="EMBL" id="RAK99051.1"/>
    </source>
</evidence>
<dbReference type="Gene3D" id="3.30.200.20">
    <property type="entry name" value="Phosphorylase Kinase, domain 1"/>
    <property type="match status" value="1"/>
</dbReference>
<feature type="domain" description="Aminoglycoside phosphotransferase" evidence="1">
    <location>
        <begin position="80"/>
        <end position="352"/>
    </location>
</feature>
<dbReference type="GO" id="GO:0016301">
    <property type="term" value="F:kinase activity"/>
    <property type="evidence" value="ECO:0007669"/>
    <property type="project" value="UniProtKB-KW"/>
</dbReference>
<dbReference type="RefSeq" id="XP_025573379.1">
    <property type="nucleotide sequence ID" value="XM_025717012.1"/>
</dbReference>
<keyword evidence="2" id="KW-0808">Transferase</keyword>
<keyword evidence="3" id="KW-1185">Reference proteome</keyword>
<dbReference type="Proteomes" id="UP000249402">
    <property type="component" value="Unassembled WGS sequence"/>
</dbReference>
<proteinExistence type="predicted"/>
<accession>A0A395GU05</accession>
<dbReference type="STRING" id="1448316.A0A395GU05"/>
<name>A0A395GU05_9EURO</name>
<reference evidence="2 3" key="1">
    <citation type="submission" date="2018-02" db="EMBL/GenBank/DDBJ databases">
        <title>The genomes of Aspergillus section Nigri reveals drivers in fungal speciation.</title>
        <authorList>
            <consortium name="DOE Joint Genome Institute"/>
            <person name="Vesth T.C."/>
            <person name="Nybo J."/>
            <person name="Theobald S."/>
            <person name="Brandl J."/>
            <person name="Frisvad J.C."/>
            <person name="Nielsen K.F."/>
            <person name="Lyhne E.K."/>
            <person name="Kogle M.E."/>
            <person name="Kuo A."/>
            <person name="Riley R."/>
            <person name="Clum A."/>
            <person name="Nolan M."/>
            <person name="Lipzen A."/>
            <person name="Salamov A."/>
            <person name="Henrissat B."/>
            <person name="Wiebenga A."/>
            <person name="De vries R.P."/>
            <person name="Grigoriev I.V."/>
            <person name="Mortensen U.H."/>
            <person name="Andersen M.R."/>
            <person name="Baker S.E."/>
        </authorList>
    </citation>
    <scope>NUCLEOTIDE SEQUENCE [LARGE SCALE GENOMIC DNA]</scope>
    <source>
        <strain evidence="2 3">CBS 121593</strain>
    </source>
</reference>
<keyword evidence="2" id="KW-0418">Kinase</keyword>
<dbReference type="InterPro" id="IPR051035">
    <property type="entry name" value="Mito_inheritance_9"/>
</dbReference>
<dbReference type="VEuPathDB" id="FungiDB:BO80DRAFT_386225"/>
<dbReference type="PANTHER" id="PTHR36091">
    <property type="entry name" value="ALTERED INHERITANCE OF MITOCHONDRIA PROTEIN 9, MITOCHONDRIAL"/>
    <property type="match status" value="1"/>
</dbReference>
<dbReference type="InterPro" id="IPR011009">
    <property type="entry name" value="Kinase-like_dom_sf"/>
</dbReference>
<dbReference type="GeneID" id="37221877"/>
<sequence>MGLYSTPFVRAYNKAGKTPGRSMSSWSSSRDLFEYTSGRFLFNEELRLAERRIQFDVDALVNVVCRSTNRPVRDLSSVSKLAEGGFNRVLQATFKDGYTVLVRIPYKVTVPKRLAVASEVATLDVLRRNGVPVPKVVGYSVDQTNSVGAEYILLEKLEGQPLSQVWFTMDNKARVKIMKQIVAAENKFMHIPIPASGSLYYRRDLEQTQFGITLPGQSDVSAPDQIVVGPTAQHAWWYEERKALEVDRGPWDSYLACFEAPARREMEYCRRFGKPRLHVERCLRELYDFQEMSPTLHVDLLSDYLKLAPYLNIPSEHPLARPTLRHPDFSPNNIMVDSSNNMTGIIDWQHAVALPLCLCAGIPRYFQNWGDPVSEVLAKPETKLPDNFRELNQDEQTIMQETMRRRLVHFYYAALTMNQIPHHFDALRDENSMLRAKLFNRAGTPWEGDSQSLMYWMIQACNKWPMSIDKGGPPGSTKCPVEYSEQEVLHCTGLHDQEQEKLQILTEMRDVIGIDSLGWVPDDEHLEQSRAMAQNIKAGLLEQSESDTERTALLEHFSFDDHDEA</sequence>
<evidence type="ECO:0000313" key="3">
    <source>
        <dbReference type="Proteomes" id="UP000249402"/>
    </source>
</evidence>